<reference evidence="1 2" key="1">
    <citation type="journal article" date="2022" name="Plant J.">
        <title>Chromosome-level genome of Camellia lanceoleosa provides a valuable resource for understanding genome evolution and self-incompatibility.</title>
        <authorList>
            <person name="Gong W."/>
            <person name="Xiao S."/>
            <person name="Wang L."/>
            <person name="Liao Z."/>
            <person name="Chang Y."/>
            <person name="Mo W."/>
            <person name="Hu G."/>
            <person name="Li W."/>
            <person name="Zhao G."/>
            <person name="Zhu H."/>
            <person name="Hu X."/>
            <person name="Ji K."/>
            <person name="Xiang X."/>
            <person name="Song Q."/>
            <person name="Yuan D."/>
            <person name="Jin S."/>
            <person name="Zhang L."/>
        </authorList>
    </citation>
    <scope>NUCLEOTIDE SEQUENCE [LARGE SCALE GENOMIC DNA]</scope>
    <source>
        <strain evidence="1">SQ_2022a</strain>
    </source>
</reference>
<organism evidence="1 2">
    <name type="scientific">Camellia lanceoleosa</name>
    <dbReference type="NCBI Taxonomy" id="1840588"/>
    <lineage>
        <taxon>Eukaryota</taxon>
        <taxon>Viridiplantae</taxon>
        <taxon>Streptophyta</taxon>
        <taxon>Embryophyta</taxon>
        <taxon>Tracheophyta</taxon>
        <taxon>Spermatophyta</taxon>
        <taxon>Magnoliopsida</taxon>
        <taxon>eudicotyledons</taxon>
        <taxon>Gunneridae</taxon>
        <taxon>Pentapetalae</taxon>
        <taxon>asterids</taxon>
        <taxon>Ericales</taxon>
        <taxon>Theaceae</taxon>
        <taxon>Camellia</taxon>
    </lineage>
</organism>
<proteinExistence type="predicted"/>
<dbReference type="Proteomes" id="UP001060215">
    <property type="component" value="Chromosome 12"/>
</dbReference>
<name>A0ACC0FXJ2_9ERIC</name>
<evidence type="ECO:0000313" key="2">
    <source>
        <dbReference type="Proteomes" id="UP001060215"/>
    </source>
</evidence>
<comment type="caution">
    <text evidence="1">The sequence shown here is derived from an EMBL/GenBank/DDBJ whole genome shotgun (WGS) entry which is preliminary data.</text>
</comment>
<sequence length="318" mass="36487">MDSSISQPNPLNNHHQKATTAAAAAITTTTNNNNDDYQVALTNMIGRDLNFMKETMTEIQKFVDHMNVQINQACEKFEELKTREGGSDTTELDQLKMFVNNLKSQIPSKIKIHYDDDSKPHRKPWFDGSINSSSGSNQVDIFPEMATIKKRFMIYLWIGEGLLPPIKSMDQNTEDEIMLGKTAKDFVNEILDELTAKGFIEPIHKNCELVVDSYRMPRYTRLAVSYELEARGFDYFRDLCFTCWEICIVNIDAAIIDGRHEIIFIRGTNSKVVSLERWQNSVTHHIDVSDIKFLNALKNMKQLRFLSLRGISLIIELP</sequence>
<protein>
    <submittedName>
        <fullName evidence="1">Uncharacterized protein</fullName>
    </submittedName>
</protein>
<evidence type="ECO:0000313" key="1">
    <source>
        <dbReference type="EMBL" id="KAI7993522.1"/>
    </source>
</evidence>
<gene>
    <name evidence="1" type="ORF">LOK49_LG11G01404</name>
</gene>
<accession>A0ACC0FXJ2</accession>
<dbReference type="EMBL" id="CM045769">
    <property type="protein sequence ID" value="KAI7993522.1"/>
    <property type="molecule type" value="Genomic_DNA"/>
</dbReference>
<keyword evidence="2" id="KW-1185">Reference proteome</keyword>